<keyword evidence="8" id="KW-0325">Glycoprotein</keyword>
<dbReference type="PROSITE" id="PS50026">
    <property type="entry name" value="EGF_3"/>
    <property type="match status" value="1"/>
</dbReference>
<dbReference type="PANTHER" id="PTHR10199:SF100">
    <property type="entry name" value="THROMBOSPONDIN, ISOFORM A"/>
    <property type="match status" value="1"/>
</dbReference>
<dbReference type="PROSITE" id="PS01186">
    <property type="entry name" value="EGF_2"/>
    <property type="match status" value="1"/>
</dbReference>
<dbReference type="Pfam" id="PF07645">
    <property type="entry name" value="EGF_CA"/>
    <property type="match status" value="2"/>
</dbReference>
<keyword evidence="6" id="KW-0130">Cell adhesion</keyword>
<keyword evidence="2 9" id="KW-0245">EGF-like domain</keyword>
<dbReference type="CDD" id="cd00054">
    <property type="entry name" value="EGF_CA"/>
    <property type="match status" value="2"/>
</dbReference>
<feature type="chain" id="PRO_5029814544" evidence="12">
    <location>
        <begin position="19"/>
        <end position="1153"/>
    </location>
</feature>
<dbReference type="InterPro" id="IPR001881">
    <property type="entry name" value="EGF-like_Ca-bd_dom"/>
</dbReference>
<feature type="domain" description="EGF-like" evidence="13">
    <location>
        <begin position="464"/>
        <end position="502"/>
    </location>
</feature>
<comment type="caution">
    <text evidence="9">Lacks conserved residue(s) required for the propagation of feature annotation.</text>
</comment>
<dbReference type="SUPFAM" id="SSF57184">
    <property type="entry name" value="Growth factor receptor domain"/>
    <property type="match status" value="1"/>
</dbReference>
<feature type="repeat" description="TSP type-3" evidence="10">
    <location>
        <begin position="841"/>
        <end position="876"/>
    </location>
</feature>
<dbReference type="InterPro" id="IPR000742">
    <property type="entry name" value="EGF"/>
</dbReference>
<dbReference type="Pfam" id="PF05735">
    <property type="entry name" value="TSP_C"/>
    <property type="match status" value="1"/>
</dbReference>
<dbReference type="AlphaFoldDB" id="A0A7J7J1S8"/>
<dbReference type="FunFam" id="4.10.1080.10:FF:000002">
    <property type="entry name" value="Thrombospondin 3"/>
    <property type="match status" value="1"/>
</dbReference>
<dbReference type="Gene3D" id="2.60.120.200">
    <property type="match status" value="1"/>
</dbReference>
<evidence type="ECO:0000256" key="4">
    <source>
        <dbReference type="ARBA" id="ARBA00022737"/>
    </source>
</evidence>
<dbReference type="Proteomes" id="UP000593567">
    <property type="component" value="Unassembled WGS sequence"/>
</dbReference>
<feature type="domain" description="TSP C-terminal" evidence="14">
    <location>
        <begin position="880"/>
        <end position="1094"/>
    </location>
</feature>
<dbReference type="OrthoDB" id="14563at2759"/>
<dbReference type="GO" id="GO:0005509">
    <property type="term" value="F:calcium ion binding"/>
    <property type="evidence" value="ECO:0007669"/>
    <property type="project" value="UniProtKB-UniRule"/>
</dbReference>
<keyword evidence="3 12" id="KW-0732">Signal</keyword>
<evidence type="ECO:0000256" key="2">
    <source>
        <dbReference type="ARBA" id="ARBA00022536"/>
    </source>
</evidence>
<dbReference type="InterPro" id="IPR028974">
    <property type="entry name" value="TSP_type-3_rpt"/>
</dbReference>
<dbReference type="FunFam" id="4.10.1080.10:FF:000004">
    <property type="entry name" value="Cartilage oligomeric matrix protein"/>
    <property type="match status" value="1"/>
</dbReference>
<evidence type="ECO:0000256" key="10">
    <source>
        <dbReference type="PROSITE-ProRule" id="PRU00634"/>
    </source>
</evidence>
<evidence type="ECO:0000256" key="11">
    <source>
        <dbReference type="SAM" id="MobiDB-lite"/>
    </source>
</evidence>
<dbReference type="FunFam" id="2.60.120.200:FF:000002">
    <property type="entry name" value="Thrombospondin 3"/>
    <property type="match status" value="1"/>
</dbReference>
<dbReference type="InterPro" id="IPR018097">
    <property type="entry name" value="EGF_Ca-bd_CS"/>
</dbReference>
<name>A0A7J7J1S8_BUGNE</name>
<dbReference type="PROSITE" id="PS51234">
    <property type="entry name" value="TSP3"/>
    <property type="match status" value="4"/>
</dbReference>
<dbReference type="SMART" id="SM00179">
    <property type="entry name" value="EGF_CA"/>
    <property type="match status" value="6"/>
</dbReference>
<organism evidence="15 16">
    <name type="scientific">Bugula neritina</name>
    <name type="common">Brown bryozoan</name>
    <name type="synonym">Sertularia neritina</name>
    <dbReference type="NCBI Taxonomy" id="10212"/>
    <lineage>
        <taxon>Eukaryota</taxon>
        <taxon>Metazoa</taxon>
        <taxon>Spiralia</taxon>
        <taxon>Lophotrochozoa</taxon>
        <taxon>Bryozoa</taxon>
        <taxon>Gymnolaemata</taxon>
        <taxon>Cheilostomatida</taxon>
        <taxon>Flustrina</taxon>
        <taxon>Buguloidea</taxon>
        <taxon>Bugulidae</taxon>
        <taxon>Bugula</taxon>
    </lineage>
</organism>
<feature type="repeat" description="TSP type-3" evidence="10">
    <location>
        <begin position="640"/>
        <end position="675"/>
    </location>
</feature>
<keyword evidence="4" id="KW-0677">Repeat</keyword>
<feature type="signal peptide" evidence="12">
    <location>
        <begin position="1"/>
        <end position="18"/>
    </location>
</feature>
<accession>A0A7J7J1S8</accession>
<keyword evidence="16" id="KW-1185">Reference proteome</keyword>
<dbReference type="InterPro" id="IPR003367">
    <property type="entry name" value="Thrombospondin_3-like_rpt"/>
</dbReference>
<comment type="caution">
    <text evidence="15">The sequence shown here is derived from an EMBL/GenBank/DDBJ whole genome shotgun (WGS) entry which is preliminary data.</text>
</comment>
<feature type="region of interest" description="Disordered" evidence="11">
    <location>
        <begin position="698"/>
        <end position="733"/>
    </location>
</feature>
<dbReference type="FunFam" id="4.10.1080.10:FF:000001">
    <property type="entry name" value="Thrombospondin 3"/>
    <property type="match status" value="1"/>
</dbReference>
<feature type="repeat" description="TSP type-3" evidence="10">
    <location>
        <begin position="708"/>
        <end position="743"/>
    </location>
</feature>
<evidence type="ECO:0000256" key="9">
    <source>
        <dbReference type="PROSITE-ProRule" id="PRU00076"/>
    </source>
</evidence>
<dbReference type="Pfam" id="PF02412">
    <property type="entry name" value="TSP_3"/>
    <property type="match status" value="5"/>
</dbReference>
<dbReference type="InterPro" id="IPR008859">
    <property type="entry name" value="Thrombospondin_C"/>
</dbReference>
<dbReference type="EMBL" id="VXIV02003212">
    <property type="protein sequence ID" value="KAF6019787.1"/>
    <property type="molecule type" value="Genomic_DNA"/>
</dbReference>
<dbReference type="InterPro" id="IPR049883">
    <property type="entry name" value="NOTCH1_EGF-like"/>
</dbReference>
<proteinExistence type="inferred from homology"/>
<evidence type="ECO:0000313" key="15">
    <source>
        <dbReference type="EMBL" id="KAF6019787.1"/>
    </source>
</evidence>
<sequence length="1153" mass="126888">MKLLQFLFISVLLANTHGEKLLKQYISRGQKLLTLVGEITLTTEVQTLFEIKQGSEVLLKINVGKVLNKENRMKVDLLKGGVEERYGEFEVDADLVFIILHFDRLNSQLSNHFTLYANCIPGNSSIIGPNLAQWTRKLDVKVITGLKRPDLRGVKPSDLLGDLEVCDAFRKRSMLVTVSTTSTPAIETSTTEIPREDAQRGRGGSRTFSLPEDDDVIDNRIPSTEEDLLNSKLNEITNAINRLRDLIVTNMEDTQAIRTILDQCPICDINEDEDAEFDQFRGTILRRRYRGRAGTSASPLDQPQCVTCAAEPCYPGVVCTPTPHGFTCGECPPGMTGDGLDCVALVQCVDEPCFPTVQCTDTDTGYICGPCPDGLHGNGTHCESDIKCSDGPCFEGSTCTDTIFGPTCGPCPFGYAGDGTKNNCTETCGLDPCFPGVDCVDTATGPICGKCPDGYQGNGEECIDVDECVIADPCDPLTQCINSEGSYMCGLCPPGYQGDYEAQAGLDYALNNKQDCIDIDECLVNNGNCPQHTECLNNPGSYDCGPCAFGYIGNATVGCRRHPRFCRSKDGGRICHLYARCVRRPSLQYPVCVCKVGYAGNGLECGVDTDVDGIPDFDLPCEDKTCKKDNCRLTPNSGQEDADGDGIGDACDLDADDDGIINDPDNCPLVANPGQENRDRVETSDGRNIDNVGDACDNCPTIANPDQKDSDKDGMGDQCDPDADNDGILNEDDNCPTIPNVDQADQDRDGVGDVCDNCPQDYNADQSDIDVDLVGDVCDTGIDSDADGIQDNLDNCPNAANADQLDTDEDGLGDICDNDDDNDGIPDFRDNCPLVPNPDQRDTDGNGIGDACENDYDNDKTIDYSDVCPENNKIHSTDFRTFFTVVLDPIGDSQIDPEWIILNDGAEILQTMNSDPGLAVGYQRFAGVDFSGTFYINSEIDDDYVGFVFSYQDNSRFYTVMWKKALQTYWHSTPFRARAEPGIQLKVVNSETGPGEMMRNALWHTGDTPGEVKLLWKDPRNVGWREKTPYRWELIHRPAVGLIRFVLYEEAQLVADSGNIIDFTLKGGRLGVFCFSQQGIIWSDLVYRCNEDLNFVENPSANSTYENYDGYGYDPYYDYSGDYYYYYGEEYYDYTGVLSEPEGNQQPFRNNYN</sequence>
<evidence type="ECO:0000256" key="1">
    <source>
        <dbReference type="ARBA" id="ARBA00009456"/>
    </source>
</evidence>
<evidence type="ECO:0000256" key="8">
    <source>
        <dbReference type="ARBA" id="ARBA00023180"/>
    </source>
</evidence>
<dbReference type="InterPro" id="IPR009030">
    <property type="entry name" value="Growth_fac_rcpt_cys_sf"/>
</dbReference>
<keyword evidence="5 10" id="KW-0106">Calcium</keyword>
<dbReference type="PROSITE" id="PS51236">
    <property type="entry name" value="TSP_CTER"/>
    <property type="match status" value="1"/>
</dbReference>
<protein>
    <submittedName>
        <fullName evidence="15">COMP</fullName>
    </submittedName>
</protein>
<reference evidence="15" key="1">
    <citation type="submission" date="2020-06" db="EMBL/GenBank/DDBJ databases">
        <title>Draft genome of Bugula neritina, a colonial animal packing powerful symbionts and potential medicines.</title>
        <authorList>
            <person name="Rayko M."/>
        </authorList>
    </citation>
    <scope>NUCLEOTIDE SEQUENCE [LARGE SCALE GENOMIC DNA]</scope>
    <source>
        <strain evidence="15">Kwan_BN1</strain>
    </source>
</reference>
<evidence type="ECO:0000256" key="12">
    <source>
        <dbReference type="SAM" id="SignalP"/>
    </source>
</evidence>
<dbReference type="GO" id="GO:0005576">
    <property type="term" value="C:extracellular region"/>
    <property type="evidence" value="ECO:0007669"/>
    <property type="project" value="InterPro"/>
</dbReference>
<dbReference type="SUPFAM" id="SSF103647">
    <property type="entry name" value="TSP type-3 repeat"/>
    <property type="match status" value="3"/>
</dbReference>
<feature type="repeat" description="TSP type-3" evidence="10">
    <location>
        <begin position="805"/>
        <end position="840"/>
    </location>
</feature>
<evidence type="ECO:0000259" key="14">
    <source>
        <dbReference type="PROSITE" id="PS51236"/>
    </source>
</evidence>
<feature type="compositionally biased region" description="Basic and acidic residues" evidence="11">
    <location>
        <begin position="706"/>
        <end position="715"/>
    </location>
</feature>
<feature type="compositionally biased region" description="Acidic residues" evidence="11">
    <location>
        <begin position="719"/>
        <end position="733"/>
    </location>
</feature>
<dbReference type="InterPro" id="IPR017897">
    <property type="entry name" value="Thrombospondin_3_rpt"/>
</dbReference>
<dbReference type="SMART" id="SM00181">
    <property type="entry name" value="EGF"/>
    <property type="match status" value="7"/>
</dbReference>
<dbReference type="Gene3D" id="2.10.25.10">
    <property type="entry name" value="Laminin"/>
    <property type="match status" value="5"/>
</dbReference>
<dbReference type="PANTHER" id="PTHR10199">
    <property type="entry name" value="THROMBOSPONDIN"/>
    <property type="match status" value="1"/>
</dbReference>
<dbReference type="FunFam" id="2.10.25.10:FF:000038">
    <property type="entry name" value="Fibrillin 2"/>
    <property type="match status" value="2"/>
</dbReference>
<dbReference type="PROSITE" id="PS01187">
    <property type="entry name" value="EGF_CA"/>
    <property type="match status" value="2"/>
</dbReference>
<keyword evidence="7" id="KW-1015">Disulfide bond</keyword>
<dbReference type="InterPro" id="IPR013320">
    <property type="entry name" value="ConA-like_dom_sf"/>
</dbReference>
<feature type="region of interest" description="Disordered" evidence="11">
    <location>
        <begin position="186"/>
        <end position="217"/>
    </location>
</feature>
<evidence type="ECO:0000313" key="16">
    <source>
        <dbReference type="Proteomes" id="UP000593567"/>
    </source>
</evidence>
<evidence type="ECO:0000259" key="13">
    <source>
        <dbReference type="PROSITE" id="PS50026"/>
    </source>
</evidence>
<evidence type="ECO:0000256" key="3">
    <source>
        <dbReference type="ARBA" id="ARBA00022729"/>
    </source>
</evidence>
<dbReference type="GO" id="GO:0007155">
    <property type="term" value="P:cell adhesion"/>
    <property type="evidence" value="ECO:0007669"/>
    <property type="project" value="UniProtKB-KW"/>
</dbReference>
<evidence type="ECO:0000256" key="6">
    <source>
        <dbReference type="ARBA" id="ARBA00022889"/>
    </source>
</evidence>
<dbReference type="Gene3D" id="4.10.1080.10">
    <property type="entry name" value="TSP type-3 repeat"/>
    <property type="match status" value="3"/>
</dbReference>
<gene>
    <name evidence="15" type="ORF">EB796_021912</name>
</gene>
<evidence type="ECO:0000256" key="5">
    <source>
        <dbReference type="ARBA" id="ARBA00022837"/>
    </source>
</evidence>
<evidence type="ECO:0000256" key="7">
    <source>
        <dbReference type="ARBA" id="ARBA00023157"/>
    </source>
</evidence>
<dbReference type="SUPFAM" id="SSF49899">
    <property type="entry name" value="Concanavalin A-like lectins/glucanases"/>
    <property type="match status" value="1"/>
</dbReference>
<comment type="similarity">
    <text evidence="1">Belongs to the thrombospondin family.</text>
</comment>